<dbReference type="EMBL" id="OX365700">
    <property type="protein sequence ID" value="CAI4030940.1"/>
    <property type="molecule type" value="Genomic_DNA"/>
</dbReference>
<dbReference type="GO" id="GO:0017148">
    <property type="term" value="P:negative regulation of translation"/>
    <property type="evidence" value="ECO:0007669"/>
    <property type="project" value="TreeGrafter"/>
</dbReference>
<dbReference type="SUPFAM" id="SSF81301">
    <property type="entry name" value="Nucleotidyltransferase"/>
    <property type="match status" value="1"/>
</dbReference>
<name>A0AA86MXW3_9BACT</name>
<feature type="compositionally biased region" description="Low complexity" evidence="2">
    <location>
        <begin position="109"/>
        <end position="118"/>
    </location>
</feature>
<gene>
    <name evidence="3" type="ORF">DNFV4_01372</name>
</gene>
<dbReference type="Pfam" id="PF02410">
    <property type="entry name" value="RsfS"/>
    <property type="match status" value="1"/>
</dbReference>
<dbReference type="Gene3D" id="3.30.460.10">
    <property type="entry name" value="Beta Polymerase, domain 2"/>
    <property type="match status" value="1"/>
</dbReference>
<dbReference type="KEGG" id="nti:DNFV4_01372"/>
<reference evidence="3" key="1">
    <citation type="submission" date="2022-10" db="EMBL/GenBank/DDBJ databases">
        <authorList>
            <person name="Koch H."/>
        </authorList>
    </citation>
    <scope>NUCLEOTIDE SEQUENCE</scope>
    <source>
        <strain evidence="3">DNF</strain>
    </source>
</reference>
<dbReference type="AlphaFoldDB" id="A0AA86MXW3"/>
<dbReference type="PANTHER" id="PTHR21043">
    <property type="entry name" value="IOJAP SUPERFAMILY ORTHOLOG"/>
    <property type="match status" value="1"/>
</dbReference>
<accession>A0AA86MXW3</accession>
<dbReference type="GO" id="GO:0043023">
    <property type="term" value="F:ribosomal large subunit binding"/>
    <property type="evidence" value="ECO:0007669"/>
    <property type="project" value="TreeGrafter"/>
</dbReference>
<proteinExistence type="inferred from homology"/>
<dbReference type="InterPro" id="IPR004394">
    <property type="entry name" value="Iojap/RsfS/C7orf30"/>
</dbReference>
<dbReference type="InterPro" id="IPR043519">
    <property type="entry name" value="NT_sf"/>
</dbReference>
<sequence>MLVLHVAALTSVADYLVICSGESERQVRAIADSIDGTLSAQRHPPLSMEGASSAKWILMDFGDVVVHIFHSAVRDHYGLERLWSDAKRVRIPSTISPPKPAERPRPARSRSSGLSRGA</sequence>
<evidence type="ECO:0000256" key="1">
    <source>
        <dbReference type="ARBA" id="ARBA00010574"/>
    </source>
</evidence>
<dbReference type="NCBIfam" id="TIGR00090">
    <property type="entry name" value="rsfS_iojap_ybeB"/>
    <property type="match status" value="1"/>
</dbReference>
<evidence type="ECO:0000256" key="2">
    <source>
        <dbReference type="SAM" id="MobiDB-lite"/>
    </source>
</evidence>
<evidence type="ECO:0000313" key="4">
    <source>
        <dbReference type="Proteomes" id="UP001179121"/>
    </source>
</evidence>
<dbReference type="PANTHER" id="PTHR21043:SF0">
    <property type="entry name" value="MITOCHONDRIAL ASSEMBLY OF RIBOSOMAL LARGE SUBUNIT PROTEIN 1"/>
    <property type="match status" value="1"/>
</dbReference>
<organism evidence="3 4">
    <name type="scientific">Nitrospira tepida</name>
    <dbReference type="NCBI Taxonomy" id="2973512"/>
    <lineage>
        <taxon>Bacteria</taxon>
        <taxon>Pseudomonadati</taxon>
        <taxon>Nitrospirota</taxon>
        <taxon>Nitrospiria</taxon>
        <taxon>Nitrospirales</taxon>
        <taxon>Nitrospiraceae</taxon>
        <taxon>Nitrospira</taxon>
    </lineage>
</organism>
<protein>
    <submittedName>
        <fullName evidence="3">Ribosomal silencing factor RsfS</fullName>
    </submittedName>
</protein>
<keyword evidence="4" id="KW-1185">Reference proteome</keyword>
<evidence type="ECO:0000313" key="3">
    <source>
        <dbReference type="EMBL" id="CAI4030940.1"/>
    </source>
</evidence>
<feature type="region of interest" description="Disordered" evidence="2">
    <location>
        <begin position="92"/>
        <end position="118"/>
    </location>
</feature>
<dbReference type="Proteomes" id="UP001179121">
    <property type="component" value="Chromosome"/>
</dbReference>
<comment type="similarity">
    <text evidence="1">Belongs to the Iojap/RsfS family.</text>
</comment>
<dbReference type="GO" id="GO:0090071">
    <property type="term" value="P:negative regulation of ribosome biogenesis"/>
    <property type="evidence" value="ECO:0007669"/>
    <property type="project" value="TreeGrafter"/>
</dbReference>